<dbReference type="InterPro" id="IPR016483">
    <property type="entry name" value="UCP006404_Pept_M50_CBS"/>
</dbReference>
<evidence type="ECO:0000256" key="1">
    <source>
        <dbReference type="ARBA" id="ARBA00004651"/>
    </source>
</evidence>
<evidence type="ECO:0000256" key="12">
    <source>
        <dbReference type="ARBA" id="ARBA00023122"/>
    </source>
</evidence>
<keyword evidence="9 14" id="KW-0862">Zinc</keyword>
<evidence type="ECO:0000256" key="14">
    <source>
        <dbReference type="PIRNR" id="PIRNR006404"/>
    </source>
</evidence>
<keyword evidence="12 17" id="KW-0129">CBS domain</keyword>
<feature type="domain" description="CBS" evidence="18">
    <location>
        <begin position="239"/>
        <end position="295"/>
    </location>
</feature>
<keyword evidence="4 14" id="KW-0645">Protease</keyword>
<keyword evidence="6 14" id="KW-0479">Metal-binding</keyword>
<feature type="active site" evidence="15">
    <location>
        <position position="59"/>
    </location>
</feature>
<evidence type="ECO:0000256" key="15">
    <source>
        <dbReference type="PIRSR" id="PIRSR006404-1"/>
    </source>
</evidence>
<sequence>MGWSFPIGRLFGSELRVHATFFLLLAWIGAVAWIEGGPQAAVVNILFILALFACVVAHEFGHALTARRYGIRTPDITLLPIGGVARLERMPERPAQEIVVALAGPAVNVVIWAVLSLLLGASGSVETLAHIEDPARDFWGRLASVNLFLVLFNLIPAFPMDGGRVLRALLSMTMGRVRATRTAAMAGQAIAFLFGFWALASGNLILLLIAVFVYLAGQAEASDVTMRELARRISARDAMITAFEPLMPDDSLAAMSAGLLRTTQHEFPVLDPAGRLLGFVTREAIFAAAQGERAGVRASDLMVTDIPCLPLGAPLSDVLDALGSTGTPAVAVVDPAGHMLGYITRENIGELMVLRGGNGR</sequence>
<dbReference type="GO" id="GO:0005886">
    <property type="term" value="C:plasma membrane"/>
    <property type="evidence" value="ECO:0007669"/>
    <property type="project" value="UniProtKB-SubCell"/>
</dbReference>
<evidence type="ECO:0000256" key="7">
    <source>
        <dbReference type="ARBA" id="ARBA00022737"/>
    </source>
</evidence>
<evidence type="ECO:0000256" key="10">
    <source>
        <dbReference type="ARBA" id="ARBA00022989"/>
    </source>
</evidence>
<dbReference type="Proteomes" id="UP000199328">
    <property type="component" value="Unassembled WGS sequence"/>
</dbReference>
<evidence type="ECO:0000256" key="11">
    <source>
        <dbReference type="ARBA" id="ARBA00023049"/>
    </source>
</evidence>
<comment type="subcellular location">
    <subcellularLocation>
        <location evidence="1">Cell membrane</location>
        <topology evidence="1">Multi-pass membrane protein</topology>
    </subcellularLocation>
</comment>
<evidence type="ECO:0000256" key="3">
    <source>
        <dbReference type="ARBA" id="ARBA00022475"/>
    </source>
</evidence>
<dbReference type="GO" id="GO:0006508">
    <property type="term" value="P:proteolysis"/>
    <property type="evidence" value="ECO:0007669"/>
    <property type="project" value="UniProtKB-KW"/>
</dbReference>
<dbReference type="InterPro" id="IPR046342">
    <property type="entry name" value="CBS_dom_sf"/>
</dbReference>
<evidence type="ECO:0000259" key="18">
    <source>
        <dbReference type="PROSITE" id="PS51371"/>
    </source>
</evidence>
<evidence type="ECO:0000256" key="2">
    <source>
        <dbReference type="ARBA" id="ARBA00007931"/>
    </source>
</evidence>
<evidence type="ECO:0000256" key="13">
    <source>
        <dbReference type="ARBA" id="ARBA00023136"/>
    </source>
</evidence>
<dbReference type="EMBL" id="FNFV01000006">
    <property type="protein sequence ID" value="SDK95700.1"/>
    <property type="molecule type" value="Genomic_DNA"/>
</dbReference>
<dbReference type="PIRSF" id="PIRSF006404">
    <property type="entry name" value="UCP006404_Pept_M50_CBS"/>
    <property type="match status" value="1"/>
</dbReference>
<evidence type="ECO:0000256" key="8">
    <source>
        <dbReference type="ARBA" id="ARBA00022801"/>
    </source>
</evidence>
<keyword evidence="11 14" id="KW-0482">Metalloprotease</keyword>
<dbReference type="AlphaFoldDB" id="A0A1G9G4V8"/>
<dbReference type="GO" id="GO:0046872">
    <property type="term" value="F:metal ion binding"/>
    <property type="evidence" value="ECO:0007669"/>
    <property type="project" value="UniProtKB-UniRule"/>
</dbReference>
<evidence type="ECO:0000256" key="17">
    <source>
        <dbReference type="PROSITE-ProRule" id="PRU00703"/>
    </source>
</evidence>
<feature type="domain" description="CBS" evidence="18">
    <location>
        <begin position="302"/>
        <end position="360"/>
    </location>
</feature>
<evidence type="ECO:0000256" key="9">
    <source>
        <dbReference type="ARBA" id="ARBA00022833"/>
    </source>
</evidence>
<proteinExistence type="inferred from homology"/>
<keyword evidence="7" id="KW-0677">Repeat</keyword>
<feature type="transmembrane region" description="Helical" evidence="14">
    <location>
        <begin position="15"/>
        <end position="34"/>
    </location>
</feature>
<evidence type="ECO:0000256" key="5">
    <source>
        <dbReference type="ARBA" id="ARBA00022692"/>
    </source>
</evidence>
<dbReference type="GO" id="GO:0008237">
    <property type="term" value="F:metallopeptidase activity"/>
    <property type="evidence" value="ECO:0007669"/>
    <property type="project" value="UniProtKB-UniRule"/>
</dbReference>
<dbReference type="SUPFAM" id="SSF54631">
    <property type="entry name" value="CBS-domain pair"/>
    <property type="match status" value="1"/>
</dbReference>
<feature type="binding site" evidence="16">
    <location>
        <position position="62"/>
    </location>
    <ligand>
        <name>Zn(2+)</name>
        <dbReference type="ChEBI" id="CHEBI:29105"/>
        <note>catalytic</note>
    </ligand>
</feature>
<comment type="similarity">
    <text evidence="2 14">Belongs to the peptidase M50B family.</text>
</comment>
<feature type="transmembrane region" description="Helical" evidence="14">
    <location>
        <begin position="40"/>
        <end position="58"/>
    </location>
</feature>
<accession>A0A1G9G4V8</accession>
<keyword evidence="10 14" id="KW-1133">Transmembrane helix</keyword>
<keyword evidence="3" id="KW-1003">Cell membrane</keyword>
<comment type="cofactor">
    <cofactor evidence="14 16">
        <name>Zn(2+)</name>
        <dbReference type="ChEBI" id="CHEBI:29105"/>
    </cofactor>
    <text evidence="14 16">Binds 1 zinc ion per subunit.</text>
</comment>
<dbReference type="CDD" id="cd06164">
    <property type="entry name" value="S2P-M50_SpoIVFB_CBS"/>
    <property type="match status" value="1"/>
</dbReference>
<reference evidence="20" key="1">
    <citation type="submission" date="2016-10" db="EMBL/GenBank/DDBJ databases">
        <authorList>
            <person name="Varghese N."/>
            <person name="Submissions S."/>
        </authorList>
    </citation>
    <scope>NUCLEOTIDE SEQUENCE [LARGE SCALE GENOMIC DNA]</scope>
    <source>
        <strain evidence="20">CGMCC 1.10789</strain>
    </source>
</reference>
<dbReference type="STRING" id="990712.SAMN05216257_10699"/>
<gene>
    <name evidence="19" type="ORF">SAMN05216257_10699</name>
</gene>
<keyword evidence="13 14" id="KW-0472">Membrane</keyword>
<name>A0A1G9G4V8_9RHOB</name>
<feature type="binding site" evidence="16">
    <location>
        <position position="58"/>
    </location>
    <ligand>
        <name>Zn(2+)</name>
        <dbReference type="ChEBI" id="CHEBI:29105"/>
        <note>catalytic</note>
    </ligand>
</feature>
<evidence type="ECO:0000256" key="16">
    <source>
        <dbReference type="PIRSR" id="PIRSR006404-2"/>
    </source>
</evidence>
<evidence type="ECO:0000313" key="19">
    <source>
        <dbReference type="EMBL" id="SDK95700.1"/>
    </source>
</evidence>
<dbReference type="OrthoDB" id="9781963at2"/>
<dbReference type="Pfam" id="PF02163">
    <property type="entry name" value="Peptidase_M50"/>
    <property type="match status" value="2"/>
</dbReference>
<keyword evidence="5 14" id="KW-0812">Transmembrane</keyword>
<dbReference type="RefSeq" id="WP_092500988.1">
    <property type="nucleotide sequence ID" value="NZ_FNFV01000006.1"/>
</dbReference>
<evidence type="ECO:0000256" key="6">
    <source>
        <dbReference type="ARBA" id="ARBA00022723"/>
    </source>
</evidence>
<feature type="transmembrane region" description="Helical" evidence="14">
    <location>
        <begin position="138"/>
        <end position="158"/>
    </location>
</feature>
<feature type="binding site" evidence="16">
    <location>
        <position position="161"/>
    </location>
    <ligand>
        <name>Zn(2+)</name>
        <dbReference type="ChEBI" id="CHEBI:29105"/>
        <note>catalytic</note>
    </ligand>
</feature>
<dbReference type="Pfam" id="PF00571">
    <property type="entry name" value="CBS"/>
    <property type="match status" value="2"/>
</dbReference>
<keyword evidence="8 14" id="KW-0378">Hydrolase</keyword>
<evidence type="ECO:0000313" key="20">
    <source>
        <dbReference type="Proteomes" id="UP000199328"/>
    </source>
</evidence>
<comment type="caution">
    <text evidence="14">Lacks conserved residue(s) required for the propagation of feature annotation.</text>
</comment>
<dbReference type="InterPro" id="IPR008915">
    <property type="entry name" value="Peptidase_M50"/>
</dbReference>
<keyword evidence="20" id="KW-1185">Reference proteome</keyword>
<protein>
    <recommendedName>
        <fullName evidence="14">Zinc metalloprotease</fullName>
    </recommendedName>
</protein>
<dbReference type="InterPro" id="IPR000644">
    <property type="entry name" value="CBS_dom"/>
</dbReference>
<organism evidence="19 20">
    <name type="scientific">Meinhardsimonia xiamenensis</name>
    <dbReference type="NCBI Taxonomy" id="990712"/>
    <lineage>
        <taxon>Bacteria</taxon>
        <taxon>Pseudomonadati</taxon>
        <taxon>Pseudomonadota</taxon>
        <taxon>Alphaproteobacteria</taxon>
        <taxon>Rhodobacterales</taxon>
        <taxon>Paracoccaceae</taxon>
        <taxon>Meinhardsimonia</taxon>
    </lineage>
</organism>
<evidence type="ECO:0000256" key="4">
    <source>
        <dbReference type="ARBA" id="ARBA00022670"/>
    </source>
</evidence>
<dbReference type="Gene3D" id="3.10.580.10">
    <property type="entry name" value="CBS-domain"/>
    <property type="match status" value="1"/>
</dbReference>
<dbReference type="PANTHER" id="PTHR39188">
    <property type="entry name" value="MEMBRANE-ASSOCIATED ZINC METALLOPROTEASE M50B"/>
    <property type="match status" value="1"/>
</dbReference>
<dbReference type="PANTHER" id="PTHR39188:SF3">
    <property type="entry name" value="STAGE IV SPORULATION PROTEIN FB"/>
    <property type="match status" value="1"/>
</dbReference>
<dbReference type="PROSITE" id="PS51371">
    <property type="entry name" value="CBS"/>
    <property type="match status" value="2"/>
</dbReference>
<feature type="transmembrane region" description="Helical" evidence="14">
    <location>
        <begin position="204"/>
        <end position="222"/>
    </location>
</feature>